<proteinExistence type="predicted"/>
<comment type="caution">
    <text evidence="1">The sequence shown here is derived from an EMBL/GenBank/DDBJ whole genome shotgun (WGS) entry which is preliminary data.</text>
</comment>
<evidence type="ECO:0000313" key="2">
    <source>
        <dbReference type="Proteomes" id="UP001054837"/>
    </source>
</evidence>
<evidence type="ECO:0000313" key="1">
    <source>
        <dbReference type="EMBL" id="GIY57314.1"/>
    </source>
</evidence>
<accession>A0AAV4UHX9</accession>
<dbReference type="AlphaFoldDB" id="A0AAV4UHX9"/>
<evidence type="ECO:0008006" key="3">
    <source>
        <dbReference type="Google" id="ProtNLM"/>
    </source>
</evidence>
<protein>
    <recommendedName>
        <fullName evidence="3">SOCS box domain-containing protein</fullName>
    </recommendedName>
</protein>
<organism evidence="1 2">
    <name type="scientific">Caerostris darwini</name>
    <dbReference type="NCBI Taxonomy" id="1538125"/>
    <lineage>
        <taxon>Eukaryota</taxon>
        <taxon>Metazoa</taxon>
        <taxon>Ecdysozoa</taxon>
        <taxon>Arthropoda</taxon>
        <taxon>Chelicerata</taxon>
        <taxon>Arachnida</taxon>
        <taxon>Araneae</taxon>
        <taxon>Araneomorphae</taxon>
        <taxon>Entelegynae</taxon>
        <taxon>Araneoidea</taxon>
        <taxon>Araneidae</taxon>
        <taxon>Caerostris</taxon>
    </lineage>
</organism>
<dbReference type="Proteomes" id="UP001054837">
    <property type="component" value="Unassembled WGS sequence"/>
</dbReference>
<sequence>MKSSFLQLRDVIGMLQKMCISVQQLHIWNPFDPVPPRSASRVLRDVIGKLGMVRISAKNRILEPFPIQYLRAVHHTWLRNPKEDPHLHLEKTRDPLFFSSEMLLRCLEGAHFYQQLHIGTLSDPVPPQSASHVVRSCLHVMDKEEHRIK</sequence>
<gene>
    <name evidence="1" type="ORF">CDAR_514491</name>
</gene>
<keyword evidence="2" id="KW-1185">Reference proteome</keyword>
<name>A0AAV4UHX9_9ARAC</name>
<reference evidence="1 2" key="1">
    <citation type="submission" date="2021-06" db="EMBL/GenBank/DDBJ databases">
        <title>Caerostris darwini draft genome.</title>
        <authorList>
            <person name="Kono N."/>
            <person name="Arakawa K."/>
        </authorList>
    </citation>
    <scope>NUCLEOTIDE SEQUENCE [LARGE SCALE GENOMIC DNA]</scope>
</reference>
<dbReference type="EMBL" id="BPLQ01011321">
    <property type="protein sequence ID" value="GIY57314.1"/>
    <property type="molecule type" value="Genomic_DNA"/>
</dbReference>